<dbReference type="AlphaFoldDB" id="A0A5J6ZCT8"/>
<dbReference type="PANTHER" id="PTHR39515:SF2">
    <property type="entry name" value="HTH-TYPE TRANSCRIPTIONAL REGULATOR RV0880"/>
    <property type="match status" value="1"/>
</dbReference>
<evidence type="ECO:0000256" key="1">
    <source>
        <dbReference type="ARBA" id="ARBA00023015"/>
    </source>
</evidence>
<keyword evidence="3" id="KW-0804">Transcription</keyword>
<dbReference type="OrthoDB" id="3216907at2"/>
<dbReference type="PROSITE" id="PS01117">
    <property type="entry name" value="HTH_MARR_1"/>
    <property type="match status" value="1"/>
</dbReference>
<dbReference type="InterPro" id="IPR052526">
    <property type="entry name" value="HTH-type_Bedaq_tolerance"/>
</dbReference>
<evidence type="ECO:0000259" key="4">
    <source>
        <dbReference type="PROSITE" id="PS50995"/>
    </source>
</evidence>
<dbReference type="InterPro" id="IPR000835">
    <property type="entry name" value="HTH_MarR-typ"/>
</dbReference>
<dbReference type="GO" id="GO:0003700">
    <property type="term" value="F:DNA-binding transcription factor activity"/>
    <property type="evidence" value="ECO:0007669"/>
    <property type="project" value="InterPro"/>
</dbReference>
<sequence>MAKTPLEIASELRPALSRLFLLYFRQAETFSVSQAQMSIMTILQDNGPMRISQIAHAEAIRMPTASNAINQLETMGLVTRVRDVSDRRGVRVELTDKGRTELEEIGKSRNLALARMLEHLNPEELKQAEEFAPMFDTILHRYSENQSK</sequence>
<organism evidence="5 6">
    <name type="scientific">Corynebacterium urogenitale</name>
    <dbReference type="NCBI Taxonomy" id="2487892"/>
    <lineage>
        <taxon>Bacteria</taxon>
        <taxon>Bacillati</taxon>
        <taxon>Actinomycetota</taxon>
        <taxon>Actinomycetes</taxon>
        <taxon>Mycobacteriales</taxon>
        <taxon>Corynebacteriaceae</taxon>
        <taxon>Corynebacterium</taxon>
    </lineage>
</organism>
<dbReference type="GO" id="GO:0003677">
    <property type="term" value="F:DNA binding"/>
    <property type="evidence" value="ECO:0007669"/>
    <property type="project" value="UniProtKB-KW"/>
</dbReference>
<dbReference type="EMBL" id="CP045032">
    <property type="protein sequence ID" value="QFQ03407.1"/>
    <property type="molecule type" value="Genomic_DNA"/>
</dbReference>
<evidence type="ECO:0000256" key="3">
    <source>
        <dbReference type="ARBA" id="ARBA00023163"/>
    </source>
</evidence>
<dbReference type="RefSeq" id="WP_151903648.1">
    <property type="nucleotide sequence ID" value="NZ_CP045032.1"/>
</dbReference>
<evidence type="ECO:0000313" key="6">
    <source>
        <dbReference type="Proteomes" id="UP000326711"/>
    </source>
</evidence>
<dbReference type="Proteomes" id="UP000326711">
    <property type="component" value="Chromosome"/>
</dbReference>
<feature type="domain" description="HTH marR-type" evidence="4">
    <location>
        <begin position="9"/>
        <end position="140"/>
    </location>
</feature>
<gene>
    <name evidence="5" type="primary">yusO</name>
    <name evidence="5" type="ORF">CUROG_10375</name>
</gene>
<dbReference type="InterPro" id="IPR036390">
    <property type="entry name" value="WH_DNA-bd_sf"/>
</dbReference>
<keyword evidence="6" id="KW-1185">Reference proteome</keyword>
<keyword evidence="2" id="KW-0238">DNA-binding</keyword>
<dbReference type="Pfam" id="PF01047">
    <property type="entry name" value="MarR"/>
    <property type="match status" value="1"/>
</dbReference>
<keyword evidence="1" id="KW-0805">Transcription regulation</keyword>
<evidence type="ECO:0000313" key="5">
    <source>
        <dbReference type="EMBL" id="QFQ03407.1"/>
    </source>
</evidence>
<reference evidence="6" key="1">
    <citation type="submission" date="2019-10" db="EMBL/GenBank/DDBJ databases">
        <title>Complete genome sequence of Corynebacterium urogenitalis DSM 108747, isolated from the genital tract of a cow.</title>
        <authorList>
            <person name="Ruckert C."/>
            <person name="Ballas P."/>
            <person name="Wagener K."/>
            <person name="Drillich M."/>
            <person name="Kaempfer P."/>
            <person name="Busse H.-J."/>
            <person name="Ehling-Schulz M."/>
        </authorList>
    </citation>
    <scope>NUCLEOTIDE SEQUENCE [LARGE SCALE GENOMIC DNA]</scope>
    <source>
        <strain evidence="6">LMM 1652</strain>
    </source>
</reference>
<dbReference type="PANTHER" id="PTHR39515">
    <property type="entry name" value="CONSERVED PROTEIN"/>
    <property type="match status" value="1"/>
</dbReference>
<dbReference type="PROSITE" id="PS50995">
    <property type="entry name" value="HTH_MARR_2"/>
    <property type="match status" value="1"/>
</dbReference>
<dbReference type="KEGG" id="cuo:CUROG_10375"/>
<proteinExistence type="predicted"/>
<dbReference type="SUPFAM" id="SSF46785">
    <property type="entry name" value="Winged helix' DNA-binding domain"/>
    <property type="match status" value="1"/>
</dbReference>
<dbReference type="InterPro" id="IPR036388">
    <property type="entry name" value="WH-like_DNA-bd_sf"/>
</dbReference>
<accession>A0A5J6ZCT8</accession>
<dbReference type="SMART" id="SM00347">
    <property type="entry name" value="HTH_MARR"/>
    <property type="match status" value="1"/>
</dbReference>
<dbReference type="InterPro" id="IPR023187">
    <property type="entry name" value="Tscrpt_reg_MarR-type_CS"/>
</dbReference>
<dbReference type="Gene3D" id="1.10.10.10">
    <property type="entry name" value="Winged helix-like DNA-binding domain superfamily/Winged helix DNA-binding domain"/>
    <property type="match status" value="1"/>
</dbReference>
<evidence type="ECO:0000256" key="2">
    <source>
        <dbReference type="ARBA" id="ARBA00023125"/>
    </source>
</evidence>
<protein>
    <submittedName>
        <fullName evidence="5">Putative HTH-type transcriptional regulator YusO</fullName>
    </submittedName>
</protein>
<name>A0A5J6ZCT8_9CORY</name>